<protein>
    <submittedName>
        <fullName evidence="1">Uncharacterized protein</fullName>
    </submittedName>
</protein>
<dbReference type="EMBL" id="WHJH01000047">
    <property type="protein sequence ID" value="NHZ92484.1"/>
    <property type="molecule type" value="Genomic_DNA"/>
</dbReference>
<evidence type="ECO:0000313" key="1">
    <source>
        <dbReference type="EMBL" id="NHZ92484.1"/>
    </source>
</evidence>
<accession>A0ABX0NZQ2</accession>
<comment type="caution">
    <text evidence="1">The sequence shown here is derived from an EMBL/GenBank/DDBJ whole genome shotgun (WGS) entry which is preliminary data.</text>
</comment>
<dbReference type="Proteomes" id="UP000609726">
    <property type="component" value="Unassembled WGS sequence"/>
</dbReference>
<proteinExistence type="predicted"/>
<organism evidence="1 2">
    <name type="scientific">Massilia mucilaginosa</name>
    <dbReference type="NCBI Taxonomy" id="2609282"/>
    <lineage>
        <taxon>Bacteria</taxon>
        <taxon>Pseudomonadati</taxon>
        <taxon>Pseudomonadota</taxon>
        <taxon>Betaproteobacteria</taxon>
        <taxon>Burkholderiales</taxon>
        <taxon>Oxalobacteraceae</taxon>
        <taxon>Telluria group</taxon>
        <taxon>Massilia</taxon>
    </lineage>
</organism>
<dbReference type="RefSeq" id="WP_166881182.1">
    <property type="nucleotide sequence ID" value="NZ_WHJH01000047.1"/>
</dbReference>
<name>A0ABX0NZQ2_9BURK</name>
<gene>
    <name evidence="1" type="ORF">F2P45_26260</name>
</gene>
<sequence length="311" mass="33633">MTQPPSQNVPGVASTTAAAIIACGLGQAAANYAANKHRGGQNGKKGTRYEDLFLAYKVAEIVSLRTSTTDPWPHVSGQAQSFVDDVVIRDAMATNYFQLKNAATISWTAGEHPVVTDFSYQYRLANFLQQPTPKTSIVVSSTALAAKLSADVPAAIRSHSGVIHFPYSPTLNRWVIENPSFHSVLGSLARSRNPTDDQLAGVLGVLVMACGDFPDGGSVDDVLDVAQRYLPHQLRRVGVVEQVHLRAQFVNTLAGISGLTYDVTQGFFAWSGFGTHGALDFDCADERFNDFQALIELKQPTTFDGFEELLP</sequence>
<reference evidence="1 2" key="1">
    <citation type="submission" date="2019-10" db="EMBL/GenBank/DDBJ databases">
        <title>Taxonomy of Antarctic Massilia spp.: description of Massilia rubra sp. nov., Massilia aquatica sp. nov., Massilia mucilaginosa sp. nov., Massilia frigida sp. nov. isolated from streams, lakes and regoliths.</title>
        <authorList>
            <person name="Holochova P."/>
            <person name="Sedlacek I."/>
            <person name="Kralova S."/>
            <person name="Maslanova I."/>
            <person name="Busse H.-J."/>
            <person name="Stankova E."/>
            <person name="Vrbovska V."/>
            <person name="Kovarovic V."/>
            <person name="Bartak M."/>
            <person name="Svec P."/>
            <person name="Pantucek R."/>
        </authorList>
    </citation>
    <scope>NUCLEOTIDE SEQUENCE [LARGE SCALE GENOMIC DNA]</scope>
    <source>
        <strain evidence="1 2">CCM 8733</strain>
    </source>
</reference>
<evidence type="ECO:0000313" key="2">
    <source>
        <dbReference type="Proteomes" id="UP000609726"/>
    </source>
</evidence>
<keyword evidence="2" id="KW-1185">Reference proteome</keyword>